<sequence length="190" mass="22043">MSSHHIVRENQEPALFIADPYLLSENHLHQLLEWSPTVITLSEQYETLKSLGMKVDVLLTDEKTKLDFLEENLVLIPYSEDFLPILFHFLAEKKNYAVNLILKDLNLDSLKTYLDDFNINILRGNSKILFVKQYEKWLPKGHQLSLPIEDTAVISFSNTEQVADRTFQVLEDGFVKMESQTDYVPLAEEI</sequence>
<reference evidence="2" key="1">
    <citation type="journal article" date="2019" name="Int. J. Syst. Evol. Microbiol.">
        <title>The Global Catalogue of Microorganisms (GCM) 10K type strain sequencing project: providing services to taxonomists for standard genome sequencing and annotation.</title>
        <authorList>
            <consortium name="The Broad Institute Genomics Platform"/>
            <consortium name="The Broad Institute Genome Sequencing Center for Infectious Disease"/>
            <person name="Wu L."/>
            <person name="Ma J."/>
        </authorList>
    </citation>
    <scope>NUCLEOTIDE SEQUENCE [LARGE SCALE GENOMIC DNA]</scope>
    <source>
        <strain evidence="2">JCM 16704</strain>
    </source>
</reference>
<protein>
    <submittedName>
        <fullName evidence="1">Thiamine diphosphokinase</fullName>
    </submittedName>
</protein>
<keyword evidence="2" id="KW-1185">Reference proteome</keyword>
<gene>
    <name evidence="1" type="ORF">GCM10022216_26860</name>
</gene>
<evidence type="ECO:0000313" key="2">
    <source>
        <dbReference type="Proteomes" id="UP001500101"/>
    </source>
</evidence>
<evidence type="ECO:0000313" key="1">
    <source>
        <dbReference type="EMBL" id="GAA4144183.1"/>
    </source>
</evidence>
<dbReference type="EMBL" id="BAAAZI010000011">
    <property type="protein sequence ID" value="GAA4144183.1"/>
    <property type="molecule type" value="Genomic_DNA"/>
</dbReference>
<name>A0ABP7YZG4_9SPHI</name>
<comment type="caution">
    <text evidence="1">The sequence shown here is derived from an EMBL/GenBank/DDBJ whole genome shotgun (WGS) entry which is preliminary data.</text>
</comment>
<accession>A0ABP7YZG4</accession>
<organism evidence="1 2">
    <name type="scientific">Sphingobacterium kyonggiense</name>
    <dbReference type="NCBI Taxonomy" id="714075"/>
    <lineage>
        <taxon>Bacteria</taxon>
        <taxon>Pseudomonadati</taxon>
        <taxon>Bacteroidota</taxon>
        <taxon>Sphingobacteriia</taxon>
        <taxon>Sphingobacteriales</taxon>
        <taxon>Sphingobacteriaceae</taxon>
        <taxon>Sphingobacterium</taxon>
    </lineage>
</organism>
<proteinExistence type="predicted"/>
<dbReference type="Proteomes" id="UP001500101">
    <property type="component" value="Unassembled WGS sequence"/>
</dbReference>
<dbReference type="RefSeq" id="WP_344675278.1">
    <property type="nucleotide sequence ID" value="NZ_BAAAZI010000011.1"/>
</dbReference>